<dbReference type="Pfam" id="PF00031">
    <property type="entry name" value="Cystatin"/>
    <property type="match status" value="3"/>
</dbReference>
<dbReference type="InterPro" id="IPR000010">
    <property type="entry name" value="Cystatin_dom"/>
</dbReference>
<dbReference type="Gene3D" id="3.10.450.10">
    <property type="match status" value="3"/>
</dbReference>
<dbReference type="InterPro" id="IPR050735">
    <property type="entry name" value="Kininogen_Fetuin_HRG"/>
</dbReference>
<dbReference type="EMBL" id="SWJQ01000083">
    <property type="protein sequence ID" value="TRZ23023.1"/>
    <property type="molecule type" value="Genomic_DNA"/>
</dbReference>
<comment type="subcellular location">
    <subcellularLocation>
        <location evidence="1">Secreted</location>
        <location evidence="1">Extracellular space</location>
    </subcellularLocation>
</comment>
<keyword evidence="6 12" id="KW-0732">Signal</keyword>
<keyword evidence="4" id="KW-0646">Protease inhibitor</keyword>
<feature type="domain" description="Cystatin kininogen-type" evidence="13">
    <location>
        <begin position="28"/>
        <end position="132"/>
    </location>
</feature>
<dbReference type="PROSITE" id="PS51647">
    <property type="entry name" value="CYSTATIN_KININOGEN"/>
    <property type="match status" value="3"/>
</dbReference>
<protein>
    <recommendedName>
        <fullName evidence="13">Cystatin kininogen-type domain-containing protein</fullName>
    </recommendedName>
</protein>
<dbReference type="CDD" id="cd00042">
    <property type="entry name" value="CY"/>
    <property type="match status" value="3"/>
</dbReference>
<reference evidence="14" key="1">
    <citation type="submission" date="2019-04" db="EMBL/GenBank/DDBJ databases">
        <title>Genome assembly of Zosterops borbonicus 15179.</title>
        <authorList>
            <person name="Leroy T."/>
            <person name="Anselmetti Y."/>
            <person name="Tilak M.-K."/>
            <person name="Nabholz B."/>
        </authorList>
    </citation>
    <scope>NUCLEOTIDE SEQUENCE</scope>
    <source>
        <strain evidence="14">HGM_15179</strain>
        <tissue evidence="14">Muscle</tissue>
    </source>
</reference>
<evidence type="ECO:0000256" key="3">
    <source>
        <dbReference type="ARBA" id="ARBA00022525"/>
    </source>
</evidence>
<evidence type="ECO:0000313" key="15">
    <source>
        <dbReference type="Proteomes" id="UP000796761"/>
    </source>
</evidence>
<dbReference type="OrthoDB" id="9937817at2759"/>
<evidence type="ECO:0000256" key="7">
    <source>
        <dbReference type="ARBA" id="ARBA00022737"/>
    </source>
</evidence>
<dbReference type="PROSITE" id="PS00287">
    <property type="entry name" value="CYSTATIN"/>
    <property type="match status" value="1"/>
</dbReference>
<accession>A0A8K1GRI2</accession>
<dbReference type="FunFam" id="3.10.450.10:FF:000002">
    <property type="entry name" value="Kininogen 1"/>
    <property type="match status" value="2"/>
</dbReference>
<proteinExistence type="predicted"/>
<dbReference type="SUPFAM" id="SSF54403">
    <property type="entry name" value="Cystatin/monellin"/>
    <property type="match status" value="3"/>
</dbReference>
<dbReference type="GO" id="GO:0030195">
    <property type="term" value="P:negative regulation of blood coagulation"/>
    <property type="evidence" value="ECO:0007669"/>
    <property type="project" value="TreeGrafter"/>
</dbReference>
<evidence type="ECO:0000256" key="1">
    <source>
        <dbReference type="ARBA" id="ARBA00004239"/>
    </source>
</evidence>
<keyword evidence="7" id="KW-0677">Repeat</keyword>
<keyword evidence="15" id="KW-1185">Reference proteome</keyword>
<evidence type="ECO:0000256" key="12">
    <source>
        <dbReference type="SAM" id="SignalP"/>
    </source>
</evidence>
<feature type="region of interest" description="Disordered" evidence="11">
    <location>
        <begin position="394"/>
        <end position="603"/>
    </location>
</feature>
<keyword evidence="2" id="KW-0840">Vasodilator</keyword>
<feature type="compositionally biased region" description="Polar residues" evidence="11">
    <location>
        <begin position="496"/>
        <end position="508"/>
    </location>
</feature>
<keyword evidence="10" id="KW-0325">Glycoprotein</keyword>
<feature type="compositionally biased region" description="Basic and acidic residues" evidence="11">
    <location>
        <begin position="447"/>
        <end position="461"/>
    </location>
</feature>
<dbReference type="GO" id="GO:0072562">
    <property type="term" value="C:blood microparticle"/>
    <property type="evidence" value="ECO:0007669"/>
    <property type="project" value="TreeGrafter"/>
</dbReference>
<feature type="signal peptide" evidence="12">
    <location>
        <begin position="1"/>
        <end position="18"/>
    </location>
</feature>
<keyword evidence="8" id="KW-0838">Vasoactive</keyword>
<sequence>MKAFVVLALCCSFFSSSAVPLALEFLDCDDPDVFKAVDTALKKYNEDRATGNQFALYVVMEAKRTAGPDPQFYVKYRILESTCSAEENKHWQHCHYKVSAEAKTGECTARVHMNDADKTTNVSQECKIFSDVSKIKLTEAPCLGCFHHISSDGSEVSEILKKAVQKFNKHSDELALFKLVEIKEAKRQVVAGWNYIIKYEIEETNCSKDQFQDLTPECKITSRGRVAKCEAKAFQNLQAEIVDTVSDCKLPVEETVLAAICAGCPRTIPNDSPELKEVLKVSIEKYNSESNDDFYYKGGEIESATVQVVAGKKYHVKFTVWKTNCSKSEFEKLNEDCTATSNSASLSCEAQIYVIPWQNKMYPQVNCTEEQQLLFFARRPPGFTPFRTASMLTQGHGASNADKNEGEGQSPSTETKKDDGQEPEGEGEPEHEQRHKHRHKNRHGGRKDRDNDKRHRHDIGCGHRSGHGCGHKKHSKKNKHKHPNSRSSEESDERGFSQNETPPSSSPETALELVGTGGAREETSTPAGPLILPDTSLFNGLDRPESPRPRCPGKPWKQLTGFTAPPSFPREFTNEDLLPSAAENIDPATGNNKEDFDLTDALA</sequence>
<feature type="compositionally biased region" description="Basic residues" evidence="11">
    <location>
        <begin position="434"/>
        <end position="446"/>
    </location>
</feature>
<evidence type="ECO:0000256" key="2">
    <source>
        <dbReference type="ARBA" id="ARBA00022429"/>
    </source>
</evidence>
<dbReference type="GO" id="GO:0042311">
    <property type="term" value="P:vasodilation"/>
    <property type="evidence" value="ECO:0007669"/>
    <property type="project" value="UniProtKB-KW"/>
</dbReference>
<evidence type="ECO:0000259" key="13">
    <source>
        <dbReference type="PROSITE" id="PS51647"/>
    </source>
</evidence>
<evidence type="ECO:0000256" key="10">
    <source>
        <dbReference type="ARBA" id="ARBA00023180"/>
    </source>
</evidence>
<keyword evidence="5" id="KW-0789">Thiol protease inhibitor</keyword>
<feature type="compositionally biased region" description="Basic residues" evidence="11">
    <location>
        <begin position="464"/>
        <end position="484"/>
    </location>
</feature>
<dbReference type="GO" id="GO:0004869">
    <property type="term" value="F:cysteine-type endopeptidase inhibitor activity"/>
    <property type="evidence" value="ECO:0007669"/>
    <property type="project" value="UniProtKB-KW"/>
</dbReference>
<dbReference type="SMART" id="SM00043">
    <property type="entry name" value="CY"/>
    <property type="match status" value="3"/>
</dbReference>
<dbReference type="InterPro" id="IPR027358">
    <property type="entry name" value="Kininogen-type_cystatin_dom"/>
</dbReference>
<feature type="domain" description="Cystatin kininogen-type" evidence="13">
    <location>
        <begin position="151"/>
        <end position="253"/>
    </location>
</feature>
<evidence type="ECO:0000256" key="9">
    <source>
        <dbReference type="ARBA" id="ARBA00023157"/>
    </source>
</evidence>
<dbReference type="GO" id="GO:0007204">
    <property type="term" value="P:positive regulation of cytosolic calcium ion concentration"/>
    <property type="evidence" value="ECO:0007669"/>
    <property type="project" value="TreeGrafter"/>
</dbReference>
<evidence type="ECO:0000256" key="6">
    <source>
        <dbReference type="ARBA" id="ARBA00022729"/>
    </source>
</evidence>
<keyword evidence="9" id="KW-1015">Disulfide bond</keyword>
<name>A0A8K1GRI2_9PASS</name>
<evidence type="ECO:0000256" key="4">
    <source>
        <dbReference type="ARBA" id="ARBA00022690"/>
    </source>
</evidence>
<evidence type="ECO:0000256" key="11">
    <source>
        <dbReference type="SAM" id="MobiDB-lite"/>
    </source>
</evidence>
<dbReference type="PANTHER" id="PTHR13814">
    <property type="entry name" value="FETUIN"/>
    <property type="match status" value="1"/>
</dbReference>
<dbReference type="InterPro" id="IPR018073">
    <property type="entry name" value="Prot_inh_cystat_CS"/>
</dbReference>
<feature type="chain" id="PRO_5035477511" description="Cystatin kininogen-type domain-containing protein" evidence="12">
    <location>
        <begin position="19"/>
        <end position="603"/>
    </location>
</feature>
<keyword evidence="3" id="KW-0964">Secreted</keyword>
<dbReference type="InterPro" id="IPR046350">
    <property type="entry name" value="Cystatin_sf"/>
</dbReference>
<evidence type="ECO:0000256" key="8">
    <source>
        <dbReference type="ARBA" id="ARBA00022858"/>
    </source>
</evidence>
<feature type="domain" description="Cystatin kininogen-type" evidence="13">
    <location>
        <begin position="270"/>
        <end position="373"/>
    </location>
</feature>
<evidence type="ECO:0000313" key="14">
    <source>
        <dbReference type="EMBL" id="TRZ23023.1"/>
    </source>
</evidence>
<dbReference type="AlphaFoldDB" id="A0A8K1GRI2"/>
<dbReference type="PANTHER" id="PTHR13814:SF12">
    <property type="entry name" value="KININOGEN-1"/>
    <property type="match status" value="1"/>
</dbReference>
<gene>
    <name evidence="14" type="ORF">HGM15179_004062</name>
</gene>
<evidence type="ECO:0000256" key="5">
    <source>
        <dbReference type="ARBA" id="ARBA00022704"/>
    </source>
</evidence>
<dbReference type="Proteomes" id="UP000796761">
    <property type="component" value="Unassembled WGS sequence"/>
</dbReference>
<organism evidence="14 15">
    <name type="scientific">Zosterops borbonicus</name>
    <dbReference type="NCBI Taxonomy" id="364589"/>
    <lineage>
        <taxon>Eukaryota</taxon>
        <taxon>Metazoa</taxon>
        <taxon>Chordata</taxon>
        <taxon>Craniata</taxon>
        <taxon>Vertebrata</taxon>
        <taxon>Euteleostomi</taxon>
        <taxon>Archelosauria</taxon>
        <taxon>Archosauria</taxon>
        <taxon>Dinosauria</taxon>
        <taxon>Saurischia</taxon>
        <taxon>Theropoda</taxon>
        <taxon>Coelurosauria</taxon>
        <taxon>Aves</taxon>
        <taxon>Neognathae</taxon>
        <taxon>Neoaves</taxon>
        <taxon>Telluraves</taxon>
        <taxon>Australaves</taxon>
        <taxon>Passeriformes</taxon>
        <taxon>Sylvioidea</taxon>
        <taxon>Zosteropidae</taxon>
        <taxon>Zosterops</taxon>
    </lineage>
</organism>
<comment type="caution">
    <text evidence="14">The sequence shown here is derived from an EMBL/GenBank/DDBJ whole genome shotgun (WGS) entry which is preliminary data.</text>
</comment>